<dbReference type="CDD" id="cd01400">
    <property type="entry name" value="6PGL"/>
    <property type="match status" value="1"/>
</dbReference>
<comment type="similarity">
    <text evidence="4 8">Belongs to the glucosamine/galactosamine-6-phosphate isomerase family. 6-phosphogluconolactonase subfamily.</text>
</comment>
<comment type="function">
    <text evidence="2 8">Hydrolysis of 6-phosphogluconolactone to 6-phosphogluconate.</text>
</comment>
<comment type="catalytic activity">
    <reaction evidence="1 8">
        <text>6-phospho-D-glucono-1,5-lactone + H2O = 6-phospho-D-gluconate + H(+)</text>
        <dbReference type="Rhea" id="RHEA:12556"/>
        <dbReference type="ChEBI" id="CHEBI:15377"/>
        <dbReference type="ChEBI" id="CHEBI:15378"/>
        <dbReference type="ChEBI" id="CHEBI:57955"/>
        <dbReference type="ChEBI" id="CHEBI:58759"/>
        <dbReference type="EC" id="3.1.1.31"/>
    </reaction>
</comment>
<dbReference type="EC" id="3.1.1.31" evidence="5 8"/>
<proteinExistence type="inferred from homology"/>
<comment type="pathway">
    <text evidence="3 8">Carbohydrate degradation; pentose phosphate pathway; D-ribulose 5-phosphate from D-glucose 6-phosphate (oxidative stage): step 2/3.</text>
</comment>
<evidence type="ECO:0000256" key="7">
    <source>
        <dbReference type="ARBA" id="ARBA00022801"/>
    </source>
</evidence>
<dbReference type="InterPro" id="IPR006148">
    <property type="entry name" value="Glc/Gal-6P_isomerase"/>
</dbReference>
<dbReference type="GO" id="GO:0005975">
    <property type="term" value="P:carbohydrate metabolic process"/>
    <property type="evidence" value="ECO:0007669"/>
    <property type="project" value="UniProtKB-UniRule"/>
</dbReference>
<dbReference type="UniPathway" id="UPA00115">
    <property type="reaction ID" value="UER00409"/>
</dbReference>
<feature type="domain" description="Glucosamine/galactosamine-6-phosphate isomerase" evidence="9">
    <location>
        <begin position="11"/>
        <end position="242"/>
    </location>
</feature>
<dbReference type="PANTHER" id="PTHR11054">
    <property type="entry name" value="6-PHOSPHOGLUCONOLACTONASE"/>
    <property type="match status" value="1"/>
</dbReference>
<evidence type="ECO:0000259" key="9">
    <source>
        <dbReference type="Pfam" id="PF01182"/>
    </source>
</evidence>
<dbReference type="eggNOG" id="COG0363">
    <property type="taxonomic scope" value="Bacteria"/>
</dbReference>
<accession>A0A081C1B0</accession>
<dbReference type="AlphaFoldDB" id="A0A081C1B0"/>
<evidence type="ECO:0000256" key="6">
    <source>
        <dbReference type="ARBA" id="ARBA00020337"/>
    </source>
</evidence>
<gene>
    <name evidence="8" type="primary">pgl</name>
    <name evidence="10" type="ORF">U27_05339</name>
</gene>
<organism evidence="10">
    <name type="scientific">Vecturithrix granuli</name>
    <dbReference type="NCBI Taxonomy" id="1499967"/>
    <lineage>
        <taxon>Bacteria</taxon>
        <taxon>Candidatus Moduliflexota</taxon>
        <taxon>Candidatus Vecturitrichia</taxon>
        <taxon>Candidatus Vecturitrichales</taxon>
        <taxon>Candidatus Vecturitrichaceae</taxon>
        <taxon>Candidatus Vecturithrix</taxon>
    </lineage>
</organism>
<dbReference type="Gene3D" id="3.40.50.1360">
    <property type="match status" value="1"/>
</dbReference>
<protein>
    <recommendedName>
        <fullName evidence="6 8">6-phosphogluconolactonase</fullName>
        <shortName evidence="8">6PGL</shortName>
        <ecNumber evidence="5 8">3.1.1.31</ecNumber>
    </recommendedName>
</protein>
<evidence type="ECO:0000256" key="4">
    <source>
        <dbReference type="ARBA" id="ARBA00010662"/>
    </source>
</evidence>
<dbReference type="PANTHER" id="PTHR11054:SF0">
    <property type="entry name" value="6-PHOSPHOGLUCONOLACTONASE"/>
    <property type="match status" value="1"/>
</dbReference>
<dbReference type="HOGENOM" id="CLU_053947_2_0_0"/>
<evidence type="ECO:0000256" key="3">
    <source>
        <dbReference type="ARBA" id="ARBA00004961"/>
    </source>
</evidence>
<keyword evidence="11" id="KW-1185">Reference proteome</keyword>
<dbReference type="InterPro" id="IPR039104">
    <property type="entry name" value="6PGL"/>
</dbReference>
<dbReference type="NCBIfam" id="TIGR01198">
    <property type="entry name" value="pgl"/>
    <property type="match status" value="1"/>
</dbReference>
<evidence type="ECO:0000313" key="11">
    <source>
        <dbReference type="Proteomes" id="UP000030661"/>
    </source>
</evidence>
<sequence length="245" mass="27535">MTTNAQQFQTLQALSTAAAELFCRVAQQSLKEHAHFTVALSGGSTPRLLYEYLCQEPYLSRIPWSKTHIFWGDERYVPSDHPDSNFAMASQALIQHVPLPVEHIHRIPTELASPEQTAEVYETTLRKCLSVFDHRSQQNNLPVFDLILLGMGPDGHTASLFPESPVLEEHTRWVAATPVPNLNPPVRRITLTYPVLNAGKTVLFLVSGKQKQAIVQQILNHSQEARQQYPAARINPSGNLLWMLV</sequence>
<dbReference type="FunFam" id="3.40.50.1360:FF:000005">
    <property type="entry name" value="6-phosphogluconolactonase"/>
    <property type="match status" value="1"/>
</dbReference>
<evidence type="ECO:0000256" key="5">
    <source>
        <dbReference type="ARBA" id="ARBA00013198"/>
    </source>
</evidence>
<evidence type="ECO:0000256" key="8">
    <source>
        <dbReference type="RuleBase" id="RU365095"/>
    </source>
</evidence>
<name>A0A081C1B0_VECG1</name>
<keyword evidence="7 8" id="KW-0378">Hydrolase</keyword>
<dbReference type="SUPFAM" id="SSF100950">
    <property type="entry name" value="NagB/RpiA/CoA transferase-like"/>
    <property type="match status" value="1"/>
</dbReference>
<dbReference type="GO" id="GO:0017057">
    <property type="term" value="F:6-phosphogluconolactonase activity"/>
    <property type="evidence" value="ECO:0007669"/>
    <property type="project" value="UniProtKB-UniRule"/>
</dbReference>
<dbReference type="Pfam" id="PF01182">
    <property type="entry name" value="Glucosamine_iso"/>
    <property type="match status" value="1"/>
</dbReference>
<dbReference type="InterPro" id="IPR037171">
    <property type="entry name" value="NagB/RpiA_transferase-like"/>
</dbReference>
<dbReference type="Proteomes" id="UP000030661">
    <property type="component" value="Unassembled WGS sequence"/>
</dbReference>
<evidence type="ECO:0000313" key="10">
    <source>
        <dbReference type="EMBL" id="GAK58365.1"/>
    </source>
</evidence>
<dbReference type="EMBL" id="DF820467">
    <property type="protein sequence ID" value="GAK58365.1"/>
    <property type="molecule type" value="Genomic_DNA"/>
</dbReference>
<reference evidence="10" key="1">
    <citation type="journal article" date="2015" name="PeerJ">
        <title>First genomic representation of candidate bacterial phylum KSB3 points to enhanced environmental sensing as a trigger of wastewater bulking.</title>
        <authorList>
            <person name="Sekiguchi Y."/>
            <person name="Ohashi A."/>
            <person name="Parks D.H."/>
            <person name="Yamauchi T."/>
            <person name="Tyson G.W."/>
            <person name="Hugenholtz P."/>
        </authorList>
    </citation>
    <scope>NUCLEOTIDE SEQUENCE [LARGE SCALE GENOMIC DNA]</scope>
</reference>
<dbReference type="GO" id="GO:0006098">
    <property type="term" value="P:pentose-phosphate shunt"/>
    <property type="evidence" value="ECO:0007669"/>
    <property type="project" value="UniProtKB-UniPathway"/>
</dbReference>
<evidence type="ECO:0000256" key="2">
    <source>
        <dbReference type="ARBA" id="ARBA00002681"/>
    </source>
</evidence>
<dbReference type="STRING" id="1499967.U27_05339"/>
<dbReference type="InterPro" id="IPR005900">
    <property type="entry name" value="6-phosphogluconolactonase_DevB"/>
</dbReference>
<evidence type="ECO:0000256" key="1">
    <source>
        <dbReference type="ARBA" id="ARBA00000832"/>
    </source>
</evidence>